<dbReference type="AlphaFoldDB" id="A0AA40CNF6"/>
<feature type="compositionally biased region" description="Low complexity" evidence="1">
    <location>
        <begin position="500"/>
        <end position="523"/>
    </location>
</feature>
<feature type="region of interest" description="Disordered" evidence="1">
    <location>
        <begin position="488"/>
        <end position="535"/>
    </location>
</feature>
<proteinExistence type="predicted"/>
<feature type="compositionally biased region" description="Basic and acidic residues" evidence="1">
    <location>
        <begin position="30"/>
        <end position="44"/>
    </location>
</feature>
<keyword evidence="3" id="KW-1185">Reference proteome</keyword>
<reference evidence="2" key="1">
    <citation type="submission" date="2023-06" db="EMBL/GenBank/DDBJ databases">
        <title>Genome-scale phylogeny and comparative genomics of the fungal order Sordariales.</title>
        <authorList>
            <consortium name="Lawrence Berkeley National Laboratory"/>
            <person name="Hensen N."/>
            <person name="Bonometti L."/>
            <person name="Westerberg I."/>
            <person name="Brannstrom I.O."/>
            <person name="Guillou S."/>
            <person name="Cros-Aarteil S."/>
            <person name="Calhoun S."/>
            <person name="Haridas S."/>
            <person name="Kuo A."/>
            <person name="Mondo S."/>
            <person name="Pangilinan J."/>
            <person name="Riley R."/>
            <person name="Labutti K."/>
            <person name="Andreopoulos B."/>
            <person name="Lipzen A."/>
            <person name="Chen C."/>
            <person name="Yanf M."/>
            <person name="Daum C."/>
            <person name="Ng V."/>
            <person name="Clum A."/>
            <person name="Steindorff A."/>
            <person name="Ohm R."/>
            <person name="Martin F."/>
            <person name="Silar P."/>
            <person name="Natvig D."/>
            <person name="Lalanne C."/>
            <person name="Gautier V."/>
            <person name="Ament-Velasquez S.L."/>
            <person name="Kruys A."/>
            <person name="Hutchinson M.I."/>
            <person name="Powell A.J."/>
            <person name="Barry K."/>
            <person name="Miller A.N."/>
            <person name="Grigoriev I.V."/>
            <person name="Debuchy R."/>
            <person name="Gladieux P."/>
            <person name="Thoren M.H."/>
            <person name="Johannesson H."/>
        </authorList>
    </citation>
    <scope>NUCLEOTIDE SEQUENCE</scope>
    <source>
        <strain evidence="2">SMH2532-1</strain>
    </source>
</reference>
<dbReference type="Proteomes" id="UP001174936">
    <property type="component" value="Unassembled WGS sequence"/>
</dbReference>
<comment type="caution">
    <text evidence="2">The sequence shown here is derived from an EMBL/GenBank/DDBJ whole genome shotgun (WGS) entry which is preliminary data.</text>
</comment>
<feature type="compositionally biased region" description="Basic and acidic residues" evidence="1">
    <location>
        <begin position="1"/>
        <end position="10"/>
    </location>
</feature>
<protein>
    <submittedName>
        <fullName evidence="2">Uncharacterized protein</fullName>
    </submittedName>
</protein>
<evidence type="ECO:0000313" key="3">
    <source>
        <dbReference type="Proteomes" id="UP001174936"/>
    </source>
</evidence>
<dbReference type="EMBL" id="JAULSV010000004">
    <property type="protein sequence ID" value="KAK0645456.1"/>
    <property type="molecule type" value="Genomic_DNA"/>
</dbReference>
<organism evidence="2 3">
    <name type="scientific">Cercophora newfieldiana</name>
    <dbReference type="NCBI Taxonomy" id="92897"/>
    <lineage>
        <taxon>Eukaryota</taxon>
        <taxon>Fungi</taxon>
        <taxon>Dikarya</taxon>
        <taxon>Ascomycota</taxon>
        <taxon>Pezizomycotina</taxon>
        <taxon>Sordariomycetes</taxon>
        <taxon>Sordariomycetidae</taxon>
        <taxon>Sordariales</taxon>
        <taxon>Lasiosphaeriaceae</taxon>
        <taxon>Cercophora</taxon>
    </lineage>
</organism>
<feature type="compositionally biased region" description="Basic and acidic residues" evidence="1">
    <location>
        <begin position="53"/>
        <end position="71"/>
    </location>
</feature>
<evidence type="ECO:0000256" key="1">
    <source>
        <dbReference type="SAM" id="MobiDB-lite"/>
    </source>
</evidence>
<feature type="region of interest" description="Disordered" evidence="1">
    <location>
        <begin position="1"/>
        <end position="74"/>
    </location>
</feature>
<accession>A0AA40CNF6</accession>
<gene>
    <name evidence="2" type="ORF">B0T16DRAFT_411205</name>
</gene>
<evidence type="ECO:0000313" key="2">
    <source>
        <dbReference type="EMBL" id="KAK0645456.1"/>
    </source>
</evidence>
<name>A0AA40CNF6_9PEZI</name>
<sequence>MAHHHTEETQHVAGRKRSAPEDCAEENCAQEDRAEDDCARDRARARPPRPRREKASQNFEKDPGANDDPHTRNIHVPLGVASRFDWLVKHPDVLHQRDSETRPRPVKDIDLLRMLEPSPDPLWTDEDQRKLEAEWDNDELRYILHKDSDSEGSLLSALKSLWRDCVRYLGCPPTDIISVDNGLQFHEVEVWRDSPVILSDGLCMALRDILFHPLWEADVPTLVMVLQFSVIARTDDRRTWKFTNPTCDRFIDYLIEEIDSDSRIKAKRTPRRSMQQLCNACHTRDARVSRSPFYRLFKCILKHHYARQVDAALHDKVDRSKDTSSMWQESFLEKPLLVTAQDVTIITESLEVALGAYGQPAFVSLKQMREVATLGHLHQHFDTESTSLSSAPSAERRNSCFHRCLEKATLKERRKRILATRRALQASSLNQLVHEDEGSSEQGVRMGESRMILWGGGLHVGTIPGTPSSLARNPSVSDSLGPREAIEDNNVASAASPKRLASPEVSAEASSALSSAPRAAAPSHNQSFAGRYSQRKSEQKLQWEMGHLANIKTDMLAAKDAADAAYGAVQEIEARLYELSVQFQEAKRGFHDCENAFKVQRNYVEAAKQEHAAVFGVIIVEDQSDNEAEGMDSGI</sequence>